<feature type="region of interest" description="Disordered" evidence="1">
    <location>
        <begin position="1"/>
        <end position="205"/>
    </location>
</feature>
<evidence type="ECO:0000313" key="2">
    <source>
        <dbReference type="EMBL" id="CAA9277281.1"/>
    </source>
</evidence>
<accession>A0A6J4JI08</accession>
<gene>
    <name evidence="2" type="ORF">AVDCRST_MAG54-3343</name>
</gene>
<sequence>VRGPGPGPHRRAGSPARHRAQERPAHRVPPPRHRGGRPHPPAGGPAEGQDRCRVLRGLRQRLRAAPLPHLCRRPPRRVAGVRGRGAQGRHGRGAHPGVPRSLPRAGRGARSALGHRARPVAGPRAAHPHRRGRRWRRGAGDRRGHPRHGPQHRGRGHGHLPRAPAARLPRADGDQAGLRPAHGRRPGVRRRADARSRPRGSPRLL</sequence>
<feature type="compositionally biased region" description="Basic residues" evidence="1">
    <location>
        <begin position="126"/>
        <end position="137"/>
    </location>
</feature>
<dbReference type="AlphaFoldDB" id="A0A6J4JI08"/>
<feature type="non-terminal residue" evidence="2">
    <location>
        <position position="205"/>
    </location>
</feature>
<reference evidence="2" key="1">
    <citation type="submission" date="2020-02" db="EMBL/GenBank/DDBJ databases">
        <authorList>
            <person name="Meier V. D."/>
        </authorList>
    </citation>
    <scope>NUCLEOTIDE SEQUENCE</scope>
    <source>
        <strain evidence="2">AVDCRST_MAG54</strain>
    </source>
</reference>
<protein>
    <submittedName>
        <fullName evidence="2">RecR</fullName>
    </submittedName>
</protein>
<organism evidence="2">
    <name type="scientific">uncultured Actinomycetospora sp</name>
    <dbReference type="NCBI Taxonomy" id="1135996"/>
    <lineage>
        <taxon>Bacteria</taxon>
        <taxon>Bacillati</taxon>
        <taxon>Actinomycetota</taxon>
        <taxon>Actinomycetes</taxon>
        <taxon>Pseudonocardiales</taxon>
        <taxon>Pseudonocardiaceae</taxon>
        <taxon>Actinomycetospora</taxon>
        <taxon>environmental samples</taxon>
    </lineage>
</organism>
<feature type="compositionally biased region" description="Basic residues" evidence="1">
    <location>
        <begin position="8"/>
        <end position="18"/>
    </location>
</feature>
<dbReference type="EMBL" id="CADCTH010000429">
    <property type="protein sequence ID" value="CAA9277281.1"/>
    <property type="molecule type" value="Genomic_DNA"/>
</dbReference>
<name>A0A6J4JI08_9PSEU</name>
<evidence type="ECO:0000256" key="1">
    <source>
        <dbReference type="SAM" id="MobiDB-lite"/>
    </source>
</evidence>
<feature type="compositionally biased region" description="Basic residues" evidence="1">
    <location>
        <begin position="144"/>
        <end position="160"/>
    </location>
</feature>
<feature type="non-terminal residue" evidence="2">
    <location>
        <position position="1"/>
    </location>
</feature>
<proteinExistence type="predicted"/>